<evidence type="ECO:0000313" key="4">
    <source>
        <dbReference type="Proteomes" id="UP000607559"/>
    </source>
</evidence>
<feature type="region of interest" description="Disordered" evidence="1">
    <location>
        <begin position="434"/>
        <end position="462"/>
    </location>
</feature>
<dbReference type="RefSeq" id="WP_188931878.1">
    <property type="nucleotide sequence ID" value="NZ_BMJC01000002.1"/>
</dbReference>
<reference evidence="3" key="1">
    <citation type="journal article" date="2014" name="Int. J. Syst. Evol. Microbiol.">
        <title>Complete genome sequence of Corynebacterium casei LMG S-19264T (=DSM 44701T), isolated from a smear-ripened cheese.</title>
        <authorList>
            <consortium name="US DOE Joint Genome Institute (JGI-PGF)"/>
            <person name="Walter F."/>
            <person name="Albersmeier A."/>
            <person name="Kalinowski J."/>
            <person name="Ruckert C."/>
        </authorList>
    </citation>
    <scope>NUCLEOTIDE SEQUENCE</scope>
    <source>
        <strain evidence="3">CGMCC 1.15448</strain>
    </source>
</reference>
<dbReference type="Pfam" id="PF13367">
    <property type="entry name" value="PrsW-protease"/>
    <property type="match status" value="1"/>
</dbReference>
<dbReference type="AlphaFoldDB" id="A0A8J2UDD7"/>
<feature type="transmembrane region" description="Helical" evidence="2">
    <location>
        <begin position="288"/>
        <end position="306"/>
    </location>
</feature>
<dbReference type="InterPro" id="IPR026898">
    <property type="entry name" value="PrsW"/>
</dbReference>
<feature type="transmembrane region" description="Helical" evidence="2">
    <location>
        <begin position="365"/>
        <end position="384"/>
    </location>
</feature>
<feature type="transmembrane region" description="Helical" evidence="2">
    <location>
        <begin position="258"/>
        <end position="281"/>
    </location>
</feature>
<keyword evidence="2" id="KW-1133">Transmembrane helix</keyword>
<protein>
    <recommendedName>
        <fullName evidence="5">PrsW family intramembrane metalloprotease</fullName>
    </recommendedName>
</protein>
<evidence type="ECO:0000256" key="2">
    <source>
        <dbReference type="SAM" id="Phobius"/>
    </source>
</evidence>
<name>A0A8J2UDD7_9BACT</name>
<evidence type="ECO:0008006" key="5">
    <source>
        <dbReference type="Google" id="ProtNLM"/>
    </source>
</evidence>
<dbReference type="EMBL" id="BMJC01000002">
    <property type="protein sequence ID" value="GGB00178.1"/>
    <property type="molecule type" value="Genomic_DNA"/>
</dbReference>
<organism evidence="3 4">
    <name type="scientific">Puia dinghuensis</name>
    <dbReference type="NCBI Taxonomy" id="1792502"/>
    <lineage>
        <taxon>Bacteria</taxon>
        <taxon>Pseudomonadati</taxon>
        <taxon>Bacteroidota</taxon>
        <taxon>Chitinophagia</taxon>
        <taxon>Chitinophagales</taxon>
        <taxon>Chitinophagaceae</taxon>
        <taxon>Puia</taxon>
    </lineage>
</organism>
<feature type="transmembrane region" description="Helical" evidence="2">
    <location>
        <begin position="326"/>
        <end position="353"/>
    </location>
</feature>
<proteinExistence type="predicted"/>
<reference evidence="3" key="2">
    <citation type="submission" date="2020-09" db="EMBL/GenBank/DDBJ databases">
        <authorList>
            <person name="Sun Q."/>
            <person name="Zhou Y."/>
        </authorList>
    </citation>
    <scope>NUCLEOTIDE SEQUENCE</scope>
    <source>
        <strain evidence="3">CGMCC 1.15448</strain>
    </source>
</reference>
<sequence length="462" mass="50994">MAETHQSATRLTLECVAGKDQNRRIVVDERPVRIAHAALQPNLAVSELTPAQGYIIARAEKGQLLLDAQNCLLPVYLNDQEIKAANMRDEDVLRIGNSIWCIRPAASLGERFSDLIGLEALTDFKFSEVFSEVFKKHTQEDMEEQLITGTARHTPALSELAVGWGKPWLFARLLGWSALLALVLYVAFDFFRNIKLIPGLIFVGSFAVPFSTLIFFLEMNVPRNISIFKMMQLLFIGGVASIFVALIFFNRLDFLNSFFGASAAGIIEESAKLLIVIALMGKTRQYNWILNGLLFGAAVGTGFAAFESAGYALETMLGYNSVEAGAVLILLRGVTAPFTHIIWTANSAAALWLVKGDRPFSWNMVQRPVFLRVFISSVVLHMLWDAPFSLIPLPLVLDLKFVILGVLGWVITLRLIQAGLRQLSDARREAGVTTMSLSASPPGLLPQPDGDTQRETQQVTPP</sequence>
<gene>
    <name evidence="3" type="ORF">GCM10011511_24390</name>
</gene>
<keyword evidence="2" id="KW-0812">Transmembrane</keyword>
<dbReference type="GO" id="GO:0008233">
    <property type="term" value="F:peptidase activity"/>
    <property type="evidence" value="ECO:0007669"/>
    <property type="project" value="InterPro"/>
</dbReference>
<feature type="transmembrane region" description="Helical" evidence="2">
    <location>
        <begin position="233"/>
        <end position="252"/>
    </location>
</feature>
<evidence type="ECO:0000313" key="3">
    <source>
        <dbReference type="EMBL" id="GGB00178.1"/>
    </source>
</evidence>
<accession>A0A8J2UDD7</accession>
<comment type="caution">
    <text evidence="3">The sequence shown here is derived from an EMBL/GenBank/DDBJ whole genome shotgun (WGS) entry which is preliminary data.</text>
</comment>
<dbReference type="PANTHER" id="PTHR36844">
    <property type="entry name" value="PROTEASE PRSW"/>
    <property type="match status" value="1"/>
</dbReference>
<dbReference type="PANTHER" id="PTHR36844:SF1">
    <property type="entry name" value="PROTEASE PRSW"/>
    <property type="match status" value="1"/>
</dbReference>
<keyword evidence="4" id="KW-1185">Reference proteome</keyword>
<feature type="transmembrane region" description="Helical" evidence="2">
    <location>
        <begin position="169"/>
        <end position="188"/>
    </location>
</feature>
<keyword evidence="2" id="KW-0472">Membrane</keyword>
<feature type="transmembrane region" description="Helical" evidence="2">
    <location>
        <begin position="200"/>
        <end position="221"/>
    </location>
</feature>
<dbReference type="Proteomes" id="UP000607559">
    <property type="component" value="Unassembled WGS sequence"/>
</dbReference>
<evidence type="ECO:0000256" key="1">
    <source>
        <dbReference type="SAM" id="MobiDB-lite"/>
    </source>
</evidence>